<organism evidence="5 6">
    <name type="scientific">Paenibacillus forsythiae</name>
    <dbReference type="NCBI Taxonomy" id="365616"/>
    <lineage>
        <taxon>Bacteria</taxon>
        <taxon>Bacillati</taxon>
        <taxon>Bacillota</taxon>
        <taxon>Bacilli</taxon>
        <taxon>Bacillales</taxon>
        <taxon>Paenibacillaceae</taxon>
        <taxon>Paenibacillus</taxon>
    </lineage>
</organism>
<dbReference type="SMART" id="SM00646">
    <property type="entry name" value="Ami_3"/>
    <property type="match status" value="1"/>
</dbReference>
<keyword evidence="1 5" id="KW-0378">Hydrolase</keyword>
<dbReference type="EMBL" id="JAUSUY010000013">
    <property type="protein sequence ID" value="MDT3427636.1"/>
    <property type="molecule type" value="Genomic_DNA"/>
</dbReference>
<evidence type="ECO:0000256" key="1">
    <source>
        <dbReference type="ARBA" id="ARBA00022801"/>
    </source>
</evidence>
<name>A0ABU3HB08_9BACL</name>
<dbReference type="InterPro" id="IPR002508">
    <property type="entry name" value="MurNAc-LAA_cat"/>
</dbReference>
<evidence type="ECO:0000313" key="6">
    <source>
        <dbReference type="Proteomes" id="UP001248709"/>
    </source>
</evidence>
<dbReference type="PANTHER" id="PTHR30404">
    <property type="entry name" value="N-ACETYLMURAMOYL-L-ALANINE AMIDASE"/>
    <property type="match status" value="1"/>
</dbReference>
<dbReference type="EC" id="3.5.1.28" evidence="5"/>
<dbReference type="RefSeq" id="WP_312001187.1">
    <property type="nucleotide sequence ID" value="NZ_JAUSUY010000013.1"/>
</dbReference>
<dbReference type="Gene3D" id="3.40.630.40">
    <property type="entry name" value="Zn-dependent exopeptidases"/>
    <property type="match status" value="1"/>
</dbReference>
<dbReference type="CDD" id="cd02696">
    <property type="entry name" value="MurNAc-LAA"/>
    <property type="match status" value="1"/>
</dbReference>
<dbReference type="SMART" id="SM00287">
    <property type="entry name" value="SH3b"/>
    <property type="match status" value="2"/>
</dbReference>
<protein>
    <submittedName>
        <fullName evidence="5">N-acetylmuramoyl-L-alanine amidase</fullName>
        <ecNumber evidence="5">3.5.1.28</ecNumber>
    </submittedName>
</protein>
<dbReference type="Pfam" id="PF08239">
    <property type="entry name" value="SH3_3"/>
    <property type="match status" value="2"/>
</dbReference>
<sequence length="400" mass="41572">MHKPAHHLFRPDEANSPASPGRSAAFIRLAAAAAALLGFMLTSPAAQADSYTAKVFAASLNVRSEPAGSAEIKGSVKSGALVAVTDEQHGWLKIRTGNLTGWVAGYYLKKTGGSAPPSQTAVAAATRLAARSPSTATVTADSLRIRSGPGTDYDVVGSLQARAAVTILSRRSGWLNIRTAGGAVGWVAEPYVSAGTPAVSVAAAGRTSGGAAAGRPASDGLRGKRIVVDPGHGGDDPGMIGTTYGTLEKDLNLQTALYLRDDLKAAGASVTMTRTRDDERPALFSRAGLAESVSADAFISIHFNSSPKKVSGTLTFFYSQSDDMKLARAIENRLGDGIGLKSNGVSFGNYQILRENETPATLVELGFLTNPGDESIIRKASYQRKAAQAIANGIADYFSQ</sequence>
<dbReference type="PROSITE" id="PS51781">
    <property type="entry name" value="SH3B"/>
    <property type="match status" value="2"/>
</dbReference>
<evidence type="ECO:0000256" key="3">
    <source>
        <dbReference type="SAM" id="SignalP"/>
    </source>
</evidence>
<comment type="caution">
    <text evidence="5">The sequence shown here is derived from an EMBL/GenBank/DDBJ whole genome shotgun (WGS) entry which is preliminary data.</text>
</comment>
<dbReference type="Gene3D" id="2.30.30.40">
    <property type="entry name" value="SH3 Domains"/>
    <property type="match status" value="2"/>
</dbReference>
<dbReference type="SUPFAM" id="SSF53187">
    <property type="entry name" value="Zn-dependent exopeptidases"/>
    <property type="match status" value="1"/>
</dbReference>
<reference evidence="5 6" key="1">
    <citation type="submission" date="2023-07" db="EMBL/GenBank/DDBJ databases">
        <title>Genomic Encyclopedia of Type Strains, Phase IV (KMG-IV): sequencing the most valuable type-strain genomes for metagenomic binning, comparative biology and taxonomic classification.</title>
        <authorList>
            <person name="Goeker M."/>
        </authorList>
    </citation>
    <scope>NUCLEOTIDE SEQUENCE [LARGE SCALE GENOMIC DNA]</scope>
    <source>
        <strain evidence="5 6">T98</strain>
    </source>
</reference>
<keyword evidence="2" id="KW-0961">Cell wall biogenesis/degradation</keyword>
<feature type="domain" description="SH3b" evidence="4">
    <location>
        <begin position="48"/>
        <end position="112"/>
    </location>
</feature>
<evidence type="ECO:0000256" key="2">
    <source>
        <dbReference type="ARBA" id="ARBA00023316"/>
    </source>
</evidence>
<dbReference type="InterPro" id="IPR050695">
    <property type="entry name" value="N-acetylmuramoyl_amidase_3"/>
</dbReference>
<accession>A0ABU3HB08</accession>
<feature type="chain" id="PRO_5046198208" evidence="3">
    <location>
        <begin position="49"/>
        <end position="400"/>
    </location>
</feature>
<dbReference type="PANTHER" id="PTHR30404:SF0">
    <property type="entry name" value="N-ACETYLMURAMOYL-L-ALANINE AMIDASE AMIC"/>
    <property type="match status" value="1"/>
</dbReference>
<evidence type="ECO:0000259" key="4">
    <source>
        <dbReference type="PROSITE" id="PS51781"/>
    </source>
</evidence>
<feature type="signal peptide" evidence="3">
    <location>
        <begin position="1"/>
        <end position="48"/>
    </location>
</feature>
<keyword evidence="3" id="KW-0732">Signal</keyword>
<proteinExistence type="predicted"/>
<keyword evidence="6" id="KW-1185">Reference proteome</keyword>
<gene>
    <name evidence="5" type="ORF">J2Z22_003199</name>
</gene>
<evidence type="ECO:0000313" key="5">
    <source>
        <dbReference type="EMBL" id="MDT3427636.1"/>
    </source>
</evidence>
<feature type="domain" description="SH3b" evidence="4">
    <location>
        <begin position="133"/>
        <end position="196"/>
    </location>
</feature>
<dbReference type="Pfam" id="PF01520">
    <property type="entry name" value="Amidase_3"/>
    <property type="match status" value="1"/>
</dbReference>
<dbReference type="GO" id="GO:0008745">
    <property type="term" value="F:N-acetylmuramoyl-L-alanine amidase activity"/>
    <property type="evidence" value="ECO:0007669"/>
    <property type="project" value="UniProtKB-EC"/>
</dbReference>
<dbReference type="Proteomes" id="UP001248709">
    <property type="component" value="Unassembled WGS sequence"/>
</dbReference>
<dbReference type="InterPro" id="IPR003646">
    <property type="entry name" value="SH3-like_bac-type"/>
</dbReference>